<organism evidence="2 3">
    <name type="scientific">Exophiala aquamarina CBS 119918</name>
    <dbReference type="NCBI Taxonomy" id="1182545"/>
    <lineage>
        <taxon>Eukaryota</taxon>
        <taxon>Fungi</taxon>
        <taxon>Dikarya</taxon>
        <taxon>Ascomycota</taxon>
        <taxon>Pezizomycotina</taxon>
        <taxon>Eurotiomycetes</taxon>
        <taxon>Chaetothyriomycetidae</taxon>
        <taxon>Chaetothyriales</taxon>
        <taxon>Herpotrichiellaceae</taxon>
        <taxon>Exophiala</taxon>
    </lineage>
</organism>
<dbReference type="SUPFAM" id="SSF53720">
    <property type="entry name" value="ALDH-like"/>
    <property type="match status" value="1"/>
</dbReference>
<reference evidence="2 3" key="1">
    <citation type="submission" date="2013-03" db="EMBL/GenBank/DDBJ databases">
        <title>The Genome Sequence of Exophiala aquamarina CBS 119918.</title>
        <authorList>
            <consortium name="The Broad Institute Genomics Platform"/>
            <person name="Cuomo C."/>
            <person name="de Hoog S."/>
            <person name="Gorbushina A."/>
            <person name="Walker B."/>
            <person name="Young S.K."/>
            <person name="Zeng Q."/>
            <person name="Gargeya S."/>
            <person name="Fitzgerald M."/>
            <person name="Haas B."/>
            <person name="Abouelleil A."/>
            <person name="Allen A.W."/>
            <person name="Alvarado L."/>
            <person name="Arachchi H.M."/>
            <person name="Berlin A.M."/>
            <person name="Chapman S.B."/>
            <person name="Gainer-Dewar J."/>
            <person name="Goldberg J."/>
            <person name="Griggs A."/>
            <person name="Gujja S."/>
            <person name="Hansen M."/>
            <person name="Howarth C."/>
            <person name="Imamovic A."/>
            <person name="Ireland A."/>
            <person name="Larimer J."/>
            <person name="McCowan C."/>
            <person name="Murphy C."/>
            <person name="Pearson M."/>
            <person name="Poon T.W."/>
            <person name="Priest M."/>
            <person name="Roberts A."/>
            <person name="Saif S."/>
            <person name="Shea T."/>
            <person name="Sisk P."/>
            <person name="Sykes S."/>
            <person name="Wortman J."/>
            <person name="Nusbaum C."/>
            <person name="Birren B."/>
        </authorList>
    </citation>
    <scope>NUCLEOTIDE SEQUENCE [LARGE SCALE GENOMIC DNA]</scope>
    <source>
        <strain evidence="2 3">CBS 119918</strain>
    </source>
</reference>
<dbReference type="STRING" id="1182545.A0A072PGW6"/>
<dbReference type="GO" id="GO:0016491">
    <property type="term" value="F:oxidoreductase activity"/>
    <property type="evidence" value="ECO:0007669"/>
    <property type="project" value="InterPro"/>
</dbReference>
<proteinExistence type="predicted"/>
<dbReference type="OrthoDB" id="5065825at2759"/>
<evidence type="ECO:0000256" key="1">
    <source>
        <dbReference type="SAM" id="Phobius"/>
    </source>
</evidence>
<evidence type="ECO:0000313" key="3">
    <source>
        <dbReference type="Proteomes" id="UP000027920"/>
    </source>
</evidence>
<feature type="transmembrane region" description="Helical" evidence="1">
    <location>
        <begin position="426"/>
        <end position="450"/>
    </location>
</feature>
<protein>
    <recommendedName>
        <fullName evidence="4">Aldehyde dehydrogenase domain-containing protein</fullName>
    </recommendedName>
</protein>
<keyword evidence="1" id="KW-0472">Membrane</keyword>
<dbReference type="Proteomes" id="UP000027920">
    <property type="component" value="Unassembled WGS sequence"/>
</dbReference>
<dbReference type="VEuPathDB" id="FungiDB:A1O9_03955"/>
<evidence type="ECO:0008006" key="4">
    <source>
        <dbReference type="Google" id="ProtNLM"/>
    </source>
</evidence>
<comment type="caution">
    <text evidence="2">The sequence shown here is derived from an EMBL/GenBank/DDBJ whole genome shotgun (WGS) entry which is preliminary data.</text>
</comment>
<gene>
    <name evidence="2" type="ORF">A1O9_03955</name>
</gene>
<dbReference type="Gene3D" id="3.40.605.10">
    <property type="entry name" value="Aldehyde Dehydrogenase, Chain A, domain 1"/>
    <property type="match status" value="1"/>
</dbReference>
<dbReference type="InterPro" id="IPR016162">
    <property type="entry name" value="Ald_DH_N"/>
</dbReference>
<accession>A0A072PGW6</accession>
<dbReference type="EMBL" id="AMGV01000003">
    <property type="protein sequence ID" value="KEF59111.1"/>
    <property type="molecule type" value="Genomic_DNA"/>
</dbReference>
<keyword evidence="1" id="KW-0812">Transmembrane</keyword>
<dbReference type="AlphaFoldDB" id="A0A072PGW6"/>
<keyword evidence="1" id="KW-1133">Transmembrane helix</keyword>
<keyword evidence="3" id="KW-1185">Reference proteome</keyword>
<name>A0A072PGW6_9EURO</name>
<sequence length="457" mass="50992">MDETLRSAQVAFHLHVGNIQWRAKQLHRLFKVVVDNRDELFETVRKDINISQWQFELDLEGFVQDVKELLSFLETLGRSSRLLRAATFDHILQPQGVTVIATTSKDPFRHGLCAFAASLAAGNCVVLVYLAGELQQFAHVLGRSFRLNMDFTGARLLQSSDFDKQALGLDVVAQTLFISDDSELPAGFPNIENVRHLPVSQGISVVIVDKDFKSVGNVVAIIKSKLGQNWYESDEPCIVLIDEGIKDQFLSQMNSVQTTENLKKIETAGSGRTMTVGEAPSDLRQALGTIVFEGPRRNKLPVLVTTSLDHSLDCTSALQSQHNLSQVAMFSNSKDNMAYVARFSRSNVFSAGEIVFRPPIIRDSLLTGATFSPEYFSKHRYQYHSSLPLLQPEGVEQIRARYQRTIKPLPTEPRGERIDFFVQMGWFVHGVKTLMGISGLAAAYGAFILARKCLKAL</sequence>
<dbReference type="GeneID" id="25278888"/>
<dbReference type="HOGENOM" id="CLU_549930_0_0_1"/>
<dbReference type="RefSeq" id="XP_013261701.1">
    <property type="nucleotide sequence ID" value="XM_013406247.1"/>
</dbReference>
<evidence type="ECO:0000313" key="2">
    <source>
        <dbReference type="EMBL" id="KEF59111.1"/>
    </source>
</evidence>
<dbReference type="InterPro" id="IPR016161">
    <property type="entry name" value="Ald_DH/histidinol_DH"/>
</dbReference>